<accession>A0A7S4UIP0</accession>
<dbReference type="Pfam" id="PF00248">
    <property type="entry name" value="Aldo_ket_red"/>
    <property type="match status" value="1"/>
</dbReference>
<feature type="site" description="Lowers pKa of active site Tyr" evidence="6">
    <location>
        <position position="81"/>
    </location>
</feature>
<dbReference type="PANTHER" id="PTHR43827">
    <property type="entry name" value="2,5-DIKETO-D-GLUCONIC ACID REDUCTASE"/>
    <property type="match status" value="1"/>
</dbReference>
<evidence type="ECO:0000256" key="3">
    <source>
        <dbReference type="ARBA" id="ARBA00023002"/>
    </source>
</evidence>
<dbReference type="EMBL" id="HBKN01046558">
    <property type="protein sequence ID" value="CAE2336285.1"/>
    <property type="molecule type" value="Transcribed_RNA"/>
</dbReference>
<proteinExistence type="inferred from homology"/>
<dbReference type="PRINTS" id="PR00069">
    <property type="entry name" value="ALDKETRDTASE"/>
</dbReference>
<comment type="similarity">
    <text evidence="1">Belongs to the aldo/keto reductase family.</text>
</comment>
<dbReference type="GO" id="GO:0016616">
    <property type="term" value="F:oxidoreductase activity, acting on the CH-OH group of donors, NAD or NADP as acceptor"/>
    <property type="evidence" value="ECO:0007669"/>
    <property type="project" value="UniProtKB-ARBA"/>
</dbReference>
<keyword evidence="3" id="KW-0560">Oxidoreductase</keyword>
<evidence type="ECO:0000313" key="8">
    <source>
        <dbReference type="EMBL" id="CAE2336285.1"/>
    </source>
</evidence>
<dbReference type="AlphaFoldDB" id="A0A7S4UIP0"/>
<dbReference type="PIRSF" id="PIRSF000097">
    <property type="entry name" value="AKR"/>
    <property type="match status" value="1"/>
</dbReference>
<evidence type="ECO:0000256" key="2">
    <source>
        <dbReference type="ARBA" id="ARBA00022857"/>
    </source>
</evidence>
<evidence type="ECO:0000256" key="6">
    <source>
        <dbReference type="PIRSR" id="PIRSR000097-3"/>
    </source>
</evidence>
<dbReference type="InterPro" id="IPR023210">
    <property type="entry name" value="NADP_OxRdtase_dom"/>
</dbReference>
<dbReference type="PANTHER" id="PTHR43827:SF3">
    <property type="entry name" value="NADP-DEPENDENT OXIDOREDUCTASE DOMAIN-CONTAINING PROTEIN"/>
    <property type="match status" value="1"/>
</dbReference>
<dbReference type="InterPro" id="IPR036812">
    <property type="entry name" value="NAD(P)_OxRdtase_dom_sf"/>
</dbReference>
<evidence type="ECO:0000256" key="4">
    <source>
        <dbReference type="PIRSR" id="PIRSR000097-1"/>
    </source>
</evidence>
<dbReference type="InterPro" id="IPR020471">
    <property type="entry name" value="AKR"/>
</dbReference>
<sequence>MVPKEGADASPPMEEAAGSLPPLFFGTFQLRGEEASRATQQAMELGYRAIDTASIYRNEEDIAMGLAASGVRREDVFITSKLAPNEQGYSKAMSALTSSLQRLNTSYLDLYLIHWPGAAKTPLESPANKRLRLESWQALEDALKLGMIRRAGVSNFCVRHLQELLACSELVPCVNQVELHPACFQEELLRFCEAHKVQVQAYSPLGSPAGVQSLLSNADVLRASKEEGVSAAQVLIRWAMQTCGSAVARSSNEQRLAENLETTQLPELSESSMNLLNAITKTDTQGNRLVTKYCWDPSGVA</sequence>
<feature type="active site" description="Proton donor" evidence="4">
    <location>
        <position position="56"/>
    </location>
</feature>
<dbReference type="Gene3D" id="3.20.20.100">
    <property type="entry name" value="NADP-dependent oxidoreductase domain"/>
    <property type="match status" value="1"/>
</dbReference>
<evidence type="ECO:0000259" key="7">
    <source>
        <dbReference type="Pfam" id="PF00248"/>
    </source>
</evidence>
<organism evidence="8">
    <name type="scientific">Guillardia theta</name>
    <name type="common">Cryptophyte</name>
    <name type="synonym">Cryptomonas phi</name>
    <dbReference type="NCBI Taxonomy" id="55529"/>
    <lineage>
        <taxon>Eukaryota</taxon>
        <taxon>Cryptophyceae</taxon>
        <taxon>Pyrenomonadales</taxon>
        <taxon>Geminigeraceae</taxon>
        <taxon>Guillardia</taxon>
    </lineage>
</organism>
<evidence type="ECO:0000256" key="5">
    <source>
        <dbReference type="PIRSR" id="PIRSR000097-2"/>
    </source>
</evidence>
<gene>
    <name evidence="8" type="ORF">GTHE00462_LOCUS36359</name>
</gene>
<feature type="domain" description="NADP-dependent oxidoreductase" evidence="7">
    <location>
        <begin position="23"/>
        <end position="279"/>
    </location>
</feature>
<keyword evidence="2" id="KW-0521">NADP</keyword>
<dbReference type="SUPFAM" id="SSF51430">
    <property type="entry name" value="NAD(P)-linked oxidoreductase"/>
    <property type="match status" value="1"/>
</dbReference>
<feature type="binding site" evidence="5">
    <location>
        <position position="114"/>
    </location>
    <ligand>
        <name>substrate</name>
    </ligand>
</feature>
<protein>
    <recommendedName>
        <fullName evidence="7">NADP-dependent oxidoreductase domain-containing protein</fullName>
    </recommendedName>
</protein>
<reference evidence="8" key="1">
    <citation type="submission" date="2021-01" db="EMBL/GenBank/DDBJ databases">
        <authorList>
            <person name="Corre E."/>
            <person name="Pelletier E."/>
            <person name="Niang G."/>
            <person name="Scheremetjew M."/>
            <person name="Finn R."/>
            <person name="Kale V."/>
            <person name="Holt S."/>
            <person name="Cochrane G."/>
            <person name="Meng A."/>
            <person name="Brown T."/>
            <person name="Cohen L."/>
        </authorList>
    </citation>
    <scope>NUCLEOTIDE SEQUENCE</scope>
    <source>
        <strain evidence="8">CCMP 2712</strain>
    </source>
</reference>
<evidence type="ECO:0000256" key="1">
    <source>
        <dbReference type="ARBA" id="ARBA00007905"/>
    </source>
</evidence>
<name>A0A7S4UIP0_GUITH</name>
<dbReference type="CDD" id="cd19136">
    <property type="entry name" value="AKR_DrGR-like"/>
    <property type="match status" value="1"/>
</dbReference>
<dbReference type="FunFam" id="3.20.20.100:FF:000002">
    <property type="entry name" value="2,5-diketo-D-gluconic acid reductase A"/>
    <property type="match status" value="1"/>
</dbReference>